<evidence type="ECO:0000256" key="4">
    <source>
        <dbReference type="ARBA" id="ARBA00022737"/>
    </source>
</evidence>
<comment type="subcellular location">
    <subcellularLocation>
        <location evidence="1">Membrane</location>
    </subcellularLocation>
</comment>
<dbReference type="PANTHER" id="PTHR45739">
    <property type="entry name" value="MATRIX PROTEIN, PUTATIVE-RELATED"/>
    <property type="match status" value="1"/>
</dbReference>
<keyword evidence="7" id="KW-0325">Glycoprotein</keyword>
<evidence type="ECO:0000259" key="9">
    <source>
        <dbReference type="Pfam" id="PF17803"/>
    </source>
</evidence>
<dbReference type="PANTHER" id="PTHR45739:SF8">
    <property type="entry name" value="FRAS1-RELATED EXTRACELLULAR MATRIX PROTEIN 1"/>
    <property type="match status" value="1"/>
</dbReference>
<dbReference type="PRINTS" id="PR00313">
    <property type="entry name" value="CABNDNGRPT"/>
</dbReference>
<dbReference type="InterPro" id="IPR039005">
    <property type="entry name" value="CSPG_rpt"/>
</dbReference>
<feature type="region of interest" description="Disordered" evidence="8">
    <location>
        <begin position="244"/>
        <end position="275"/>
    </location>
</feature>
<evidence type="ECO:0000256" key="3">
    <source>
        <dbReference type="ARBA" id="ARBA00022729"/>
    </source>
</evidence>
<dbReference type="PRINTS" id="PR01488">
    <property type="entry name" value="RTXTOXINA"/>
</dbReference>
<evidence type="ECO:0000256" key="1">
    <source>
        <dbReference type="ARBA" id="ARBA00004370"/>
    </source>
</evidence>
<evidence type="ECO:0000313" key="10">
    <source>
        <dbReference type="EMBL" id="MFC3614168.1"/>
    </source>
</evidence>
<dbReference type="InterPro" id="IPR001343">
    <property type="entry name" value="Hemolysn_Ca-bd"/>
</dbReference>
<organism evidence="10 11">
    <name type="scientific">Lutimaribacter marinistellae</name>
    <dbReference type="NCBI Taxonomy" id="1820329"/>
    <lineage>
        <taxon>Bacteria</taxon>
        <taxon>Pseudomonadati</taxon>
        <taxon>Pseudomonadota</taxon>
        <taxon>Alphaproteobacteria</taxon>
        <taxon>Rhodobacterales</taxon>
        <taxon>Roseobacteraceae</taxon>
        <taxon>Lutimaribacter</taxon>
    </lineage>
</organism>
<proteinExistence type="predicted"/>
<comment type="caution">
    <text evidence="10">The sequence shown here is derived from an EMBL/GenBank/DDBJ whole genome shotgun (WGS) entry which is preliminary data.</text>
</comment>
<protein>
    <submittedName>
        <fullName evidence="10">Beta strand repeat-containing protein</fullName>
    </submittedName>
</protein>
<dbReference type="InterPro" id="IPR040853">
    <property type="entry name" value="RapA2_cadherin-like"/>
</dbReference>
<keyword evidence="6" id="KW-0472">Membrane</keyword>
<gene>
    <name evidence="10" type="ORF">ACFORG_10395</name>
</gene>
<dbReference type="Proteomes" id="UP001595629">
    <property type="component" value="Unassembled WGS sequence"/>
</dbReference>
<accession>A0ABV7TJ69</accession>
<dbReference type="Pfam" id="PF16184">
    <property type="entry name" value="Cadherin_3"/>
    <property type="match status" value="1"/>
</dbReference>
<evidence type="ECO:0000256" key="5">
    <source>
        <dbReference type="ARBA" id="ARBA00023026"/>
    </source>
</evidence>
<dbReference type="Pfam" id="PF17803">
    <property type="entry name" value="Cadherin_4"/>
    <property type="match status" value="1"/>
</dbReference>
<keyword evidence="4" id="KW-0677">Repeat</keyword>
<keyword evidence="3" id="KW-0732">Signal</keyword>
<keyword evidence="5" id="KW-0843">Virulence</keyword>
<dbReference type="InterPro" id="IPR011049">
    <property type="entry name" value="Serralysin-like_metalloprot_C"/>
</dbReference>
<dbReference type="Pfam" id="PF00353">
    <property type="entry name" value="HemolysinCabind"/>
    <property type="match status" value="5"/>
</dbReference>
<feature type="domain" description="RapA2 cadherin-like" evidence="9">
    <location>
        <begin position="773"/>
        <end position="845"/>
    </location>
</feature>
<dbReference type="RefSeq" id="WP_386735356.1">
    <property type="nucleotide sequence ID" value="NZ_JBHRXI010000010.1"/>
</dbReference>
<dbReference type="InterPro" id="IPR051561">
    <property type="entry name" value="FRAS1_ECM"/>
</dbReference>
<feature type="compositionally biased region" description="Polar residues" evidence="8">
    <location>
        <begin position="244"/>
        <end position="254"/>
    </location>
</feature>
<evidence type="ECO:0000256" key="7">
    <source>
        <dbReference type="ARBA" id="ARBA00023180"/>
    </source>
</evidence>
<evidence type="ECO:0000256" key="8">
    <source>
        <dbReference type="SAM" id="MobiDB-lite"/>
    </source>
</evidence>
<keyword evidence="11" id="KW-1185">Reference proteome</keyword>
<sequence>MTILNQGDVAVVGWQPDTVDAFSVVFLVDVDTNDPIIFTEQSWTDGNNFASGEGQITWTPPSNLTAGTIVTFSDNGFFNGSTTVNEGVMSVYINGSSSSSVNATRVGSGENFWSTASGGDQLFVLQGSIASPSLIWGTDFDDSASEGAWANIAAGTSGTNSTRPSNSDLNTAFSPAYIEVGGSGNGNLYYSGTTTGSAAELQTAIANSANWTSQSSPFTSTPGGNPFTSLSAFTVLAPGAAPTVDTNTGSTLNEGSDDEVSSAELDTNDTDTGDSDLTYSLDTDVANGTLYLDNDNSNTFNAGDTDLGVGSTFTQANINAGNLRYAHNGGETTSDSFQFDVSDGSNPIDNQTFNFTIIPINDAPVIGNLGGDTITYFEGVNPTTMDQFANATVSDADNANFSGGTLTISFSANGQSEDALGIANTGNGAGLTAIAGNLVFSDAAQIGTFSGGTSGSALVITLNSNATPANVQTLLRNIQYTNNGGDAPTTLARTIDVVLTDGSGGTSATQQITLNITAFNDAPVASGVPTDLSFTEDTQGDVDLSAVTLTDDDSDPITLTLSVSEGTFATPADGSALSVTETLVDATTITLSGTAANINTYLDTASNIRYTGALNDNGNDTATLSLAANDGDGSGSVNLGTVNIDITAANDDPGVSGLPGDVTVAEDTQSNVDLSAASFADVDGDNITVTLTASAGIFATPADGSGVGGGVAETLVNATTITLAGAPGDINTYLDTASNIQYTPALNASGDNAATISVTANDGAGSGDVALGTVNVDITPANDAPTVSGLPSDISVTEDTPGNVDLSGATFADVDGDALTVTLTASAGVLNASSGGGVTVNGDGTGTLTLQGTVASINTYLATASAVNYTGASNVFGEDAATIAVNVDDGTVDPLLGTINVDIADAVDTQTGDNTANVLVGDAGQDILIGLGGADALFGFGGDDSLVGGDGRDTLGGGSGADTLEGGDGNDVASYTGSSAAVSIDLNDAGGGFQTASGGDAAGDVLSGIKRVWGSDFDDTLTGDAMNNLFYGRDGADTIAGGDGNDTIGGGSGGDADSLSGGDGIDLLTYVSSAGAVTIDLNDAGGGFQSAAGGDAAGDVISGFERVWGSDFGDMLTGDANNNLFYGRDGADTIAGGDGNDTIGGGGGGDADSLSGGDGTGDVLSYTGSAGAVTIDLNDAGGGLQSASGGDAAGDVISGFERVWGSDFGDTLTGDANNNVLFGRDGADTIVGGDGNDTIGGGGGGDADSLSGGDGRDVLSYISSSGGVTIDLNDAGGGFQSASGGDAAGDVISGFETVWGSSFADLLTGDGIDNLLSGRDGSDALYGGDGNDTLIGGNDGDAFAFDTALGAGNVDRIEDFDPSEGDYMLLETTIFTALSSSGNLLASEFRANTTGLAEASADRIVYNTNTGEVFYDADGLNGTAAVLFAVLTGAPSIDNNDFLVV</sequence>
<dbReference type="EMBL" id="JBHRXI010000010">
    <property type="protein sequence ID" value="MFC3614168.1"/>
    <property type="molecule type" value="Genomic_DNA"/>
</dbReference>
<evidence type="ECO:0000256" key="2">
    <source>
        <dbReference type="ARBA" id="ARBA00022656"/>
    </source>
</evidence>
<dbReference type="PROSITE" id="PS51854">
    <property type="entry name" value="CSPG"/>
    <property type="match status" value="1"/>
</dbReference>
<dbReference type="PROSITE" id="PS00330">
    <property type="entry name" value="HEMOLYSIN_CALCIUM"/>
    <property type="match status" value="7"/>
</dbReference>
<name>A0ABV7TJ69_9RHOB</name>
<keyword evidence="2" id="KW-0800">Toxin</keyword>
<evidence type="ECO:0000256" key="6">
    <source>
        <dbReference type="ARBA" id="ARBA00023136"/>
    </source>
</evidence>
<dbReference type="InterPro" id="IPR018511">
    <property type="entry name" value="Hemolysin-typ_Ca-bd_CS"/>
</dbReference>
<dbReference type="InterPro" id="IPR003995">
    <property type="entry name" value="RTX_toxin_determinant-A"/>
</dbReference>
<evidence type="ECO:0000313" key="11">
    <source>
        <dbReference type="Proteomes" id="UP001595629"/>
    </source>
</evidence>
<feature type="compositionally biased region" description="Acidic residues" evidence="8">
    <location>
        <begin position="255"/>
        <end position="274"/>
    </location>
</feature>
<dbReference type="Gene3D" id="2.150.10.10">
    <property type="entry name" value="Serralysin-like metalloprotease, C-terminal"/>
    <property type="match status" value="5"/>
</dbReference>
<dbReference type="SUPFAM" id="SSF51120">
    <property type="entry name" value="beta-Roll"/>
    <property type="match status" value="4"/>
</dbReference>
<feature type="region of interest" description="Disordered" evidence="8">
    <location>
        <begin position="951"/>
        <end position="970"/>
    </location>
</feature>
<reference evidence="11" key="1">
    <citation type="journal article" date="2019" name="Int. J. Syst. Evol. Microbiol.">
        <title>The Global Catalogue of Microorganisms (GCM) 10K type strain sequencing project: providing services to taxonomists for standard genome sequencing and annotation.</title>
        <authorList>
            <consortium name="The Broad Institute Genomics Platform"/>
            <consortium name="The Broad Institute Genome Sequencing Center for Infectious Disease"/>
            <person name="Wu L."/>
            <person name="Ma J."/>
        </authorList>
    </citation>
    <scope>NUCLEOTIDE SEQUENCE [LARGE SCALE GENOMIC DNA]</scope>
    <source>
        <strain evidence="11">KCTC 42911</strain>
    </source>
</reference>